<evidence type="ECO:0000313" key="1">
    <source>
        <dbReference type="EMBL" id="EQA64002.1"/>
    </source>
</evidence>
<proteinExistence type="predicted"/>
<accession>V6I366</accession>
<evidence type="ECO:0000313" key="2">
    <source>
        <dbReference type="Proteomes" id="UP000018747"/>
    </source>
</evidence>
<comment type="caution">
    <text evidence="1">The sequence shown here is derived from an EMBL/GenBank/DDBJ whole genome shotgun (WGS) entry which is preliminary data.</text>
</comment>
<name>V6I366_9LEPT</name>
<protein>
    <submittedName>
        <fullName evidence="1">Uncharacterized protein</fullName>
    </submittedName>
</protein>
<organism evidence="1 2">
    <name type="scientific">Leptospira alexanderi serovar Manhao 3 str. L 60</name>
    <dbReference type="NCBI Taxonomy" id="1049759"/>
    <lineage>
        <taxon>Bacteria</taxon>
        <taxon>Pseudomonadati</taxon>
        <taxon>Spirochaetota</taxon>
        <taxon>Spirochaetia</taxon>
        <taxon>Leptospirales</taxon>
        <taxon>Leptospiraceae</taxon>
        <taxon>Leptospira</taxon>
    </lineage>
</organism>
<sequence>MNLNFKAHFKKGFDTNSELLFATNCFGRLWDPDISLLVVSR</sequence>
<keyword evidence="2" id="KW-1185">Reference proteome</keyword>
<reference evidence="1" key="1">
    <citation type="submission" date="2013-05" db="EMBL/GenBank/DDBJ databases">
        <authorList>
            <person name="Harkins D.M."/>
            <person name="Durkin A.S."/>
            <person name="Brinkac L.M."/>
            <person name="Haft D.H."/>
            <person name="Selengut J.D."/>
            <person name="Sanka R."/>
            <person name="DePew J."/>
            <person name="Purushe J."/>
            <person name="Hartskeerl R.A."/>
            <person name="Ahmed A."/>
            <person name="van der Linden H."/>
            <person name="Goris M.G.A."/>
            <person name="Vinetz J.M."/>
            <person name="Sutton G.G."/>
            <person name="Nierman W.C."/>
            <person name="Fouts D.E."/>
        </authorList>
    </citation>
    <scope>NUCLEOTIDE SEQUENCE [LARGE SCALE GENOMIC DNA]</scope>
    <source>
        <strain evidence="1">L 60</strain>
    </source>
</reference>
<dbReference type="Proteomes" id="UP000018747">
    <property type="component" value="Unassembled WGS sequence"/>
</dbReference>
<dbReference type="AlphaFoldDB" id="V6I366"/>
<gene>
    <name evidence="1" type="ORF">LEP1GSC062_0679</name>
</gene>
<dbReference type="EMBL" id="AHMT02000015">
    <property type="protein sequence ID" value="EQA64002.1"/>
    <property type="molecule type" value="Genomic_DNA"/>
</dbReference>